<evidence type="ECO:0000256" key="1">
    <source>
        <dbReference type="ARBA" id="ARBA00023002"/>
    </source>
</evidence>
<sequence length="417" mass="45400">MSQTVVVSPTTRHEGHAKLVLEVDDNGIVTQGNYLSTTPVRGFEKFITGKPMEFAPVASSRFCGICPITHASASTDAIDRALGITPPKDGVVLKHLCNMGNKLHSHPLHNLLLLPDFFKADPNGALAATVRIQKLRKIGQAIVDITGGEAIHAPNIRVGGMQHNISEAAKRKILEMLKEYEPIMKEQNEAMLNAFKNSDVPKTLGVHDNELMATDLHYGNADLFEQEYFYRFTEVTPRSWYPKAEVGEEACGTAPLIGGKAVEGGPKARMTRFAGFGAKDCFGFDPKGAMAINIARQMEIPLTLAKARELATQLDTTKPTMNKPPESGGDGQRLGVGPQEAPRGVNVHTAKVKDGKITYYNCLVATTWNILTVGKACEGQHYKWAEYVVRAYDPCVSCSTHMIVIDEEGSLVAEGNI</sequence>
<keyword evidence="1 4" id="KW-0560">Oxidoreductase</keyword>
<dbReference type="InterPro" id="IPR001501">
    <property type="entry name" value="Ni-dep_hyd_lsu"/>
</dbReference>
<dbReference type="InterPro" id="IPR029014">
    <property type="entry name" value="NiFe-Hase_large"/>
</dbReference>
<protein>
    <recommendedName>
        <fullName evidence="2">Coenzyme F420 hydrogenase subunit alpha</fullName>
        <ecNumber evidence="2">1.12.98.1</ecNumber>
    </recommendedName>
</protein>
<dbReference type="GeneID" id="5143175"/>
<name>Q0W2B4_METAR</name>
<comment type="similarity">
    <text evidence="4">Belongs to the [NiFe]/[NiFeSe] hydrogenase large subunit family.</text>
</comment>
<dbReference type="NCBIfam" id="TIGR03295">
    <property type="entry name" value="frhA"/>
    <property type="match status" value="1"/>
</dbReference>
<dbReference type="GO" id="GO:0050660">
    <property type="term" value="F:flavin adenine dinucleotide binding"/>
    <property type="evidence" value="ECO:0007669"/>
    <property type="project" value="InterPro"/>
</dbReference>
<dbReference type="GO" id="GO:0016151">
    <property type="term" value="F:nickel cation binding"/>
    <property type="evidence" value="ECO:0007669"/>
    <property type="project" value="InterPro"/>
</dbReference>
<dbReference type="EMBL" id="AM114193">
    <property type="protein sequence ID" value="CAJ37479.1"/>
    <property type="molecule type" value="Genomic_DNA"/>
</dbReference>
<evidence type="ECO:0000313" key="6">
    <source>
        <dbReference type="EMBL" id="CAJ37479.1"/>
    </source>
</evidence>
<dbReference type="OrthoDB" id="42371at2157"/>
<dbReference type="EC" id="1.12.98.1" evidence="2"/>
<evidence type="ECO:0000256" key="5">
    <source>
        <dbReference type="SAM" id="MobiDB-lite"/>
    </source>
</evidence>
<dbReference type="Proteomes" id="UP000000663">
    <property type="component" value="Chromosome"/>
</dbReference>
<dbReference type="Pfam" id="PF00374">
    <property type="entry name" value="NiFeSe_Hases"/>
    <property type="match status" value="2"/>
</dbReference>
<accession>Q0W2B4</accession>
<evidence type="ECO:0000313" key="7">
    <source>
        <dbReference type="Proteomes" id="UP000000663"/>
    </source>
</evidence>
<reference evidence="6 7" key="1">
    <citation type="journal article" date="2006" name="Science">
        <title>Genome of rice cluster I archaea -- the key methane producers in the rice rhizosphere.</title>
        <authorList>
            <person name="Erkel C."/>
            <person name="Kube M."/>
            <person name="Reinhardt R."/>
            <person name="Liesack W."/>
        </authorList>
    </citation>
    <scope>NUCLEOTIDE SEQUENCE [LARGE SCALE GENOMIC DNA]</scope>
    <source>
        <strain evidence="7">DSM 22066 / NBRC 105507 / MRE50</strain>
    </source>
</reference>
<evidence type="ECO:0000256" key="2">
    <source>
        <dbReference type="NCBIfam" id="TIGR03295"/>
    </source>
</evidence>
<feature type="binding site" evidence="3">
    <location>
        <position position="401"/>
    </location>
    <ligand>
        <name>Mg(2+)</name>
        <dbReference type="ChEBI" id="CHEBI:18420"/>
    </ligand>
</feature>
<dbReference type="PATRIC" id="fig|351160.9.peg.802"/>
<dbReference type="eggNOG" id="arCOG01549">
    <property type="taxonomic scope" value="Archaea"/>
</dbReference>
<keyword evidence="3" id="KW-0408">Iron</keyword>
<dbReference type="AlphaFoldDB" id="Q0W2B4"/>
<comment type="cofactor">
    <cofactor evidence="3">
        <name>Fe cation</name>
        <dbReference type="ChEBI" id="CHEBI:24875"/>
    </cofactor>
</comment>
<keyword evidence="3 4" id="KW-0533">Nickel</keyword>
<dbReference type="SUPFAM" id="SSF56762">
    <property type="entry name" value="HydB/Nqo4-like"/>
    <property type="match status" value="1"/>
</dbReference>
<dbReference type="GO" id="GO:0051536">
    <property type="term" value="F:iron-sulfur cluster binding"/>
    <property type="evidence" value="ECO:0007669"/>
    <property type="project" value="InterPro"/>
</dbReference>
<dbReference type="PROSITE" id="PS00508">
    <property type="entry name" value="NI_HGENASE_L_2"/>
    <property type="match status" value="1"/>
</dbReference>
<feature type="binding site" evidence="3">
    <location>
        <position position="63"/>
    </location>
    <ligand>
        <name>Ni(2+)</name>
        <dbReference type="ChEBI" id="CHEBI:49786"/>
    </ligand>
</feature>
<dbReference type="STRING" id="351160.RCIX2388"/>
<evidence type="ECO:0000256" key="4">
    <source>
        <dbReference type="RuleBase" id="RU003896"/>
    </source>
</evidence>
<dbReference type="Gene3D" id="1.10.645.10">
    <property type="entry name" value="Cytochrome-c3 Hydrogenase, chain B"/>
    <property type="match status" value="1"/>
</dbReference>
<dbReference type="RefSeq" id="WP_012035102.1">
    <property type="nucleotide sequence ID" value="NC_009464.1"/>
</dbReference>
<evidence type="ECO:0000256" key="3">
    <source>
        <dbReference type="PIRSR" id="PIRSR601501-1"/>
    </source>
</evidence>
<feature type="region of interest" description="Disordered" evidence="5">
    <location>
        <begin position="316"/>
        <end position="342"/>
    </location>
</feature>
<dbReference type="PANTHER" id="PTHR43600:SF1">
    <property type="entry name" value="COENZYME F420 HYDROGENASE SUBUNIT ALPHA"/>
    <property type="match status" value="1"/>
</dbReference>
<dbReference type="InterPro" id="IPR017682">
    <property type="entry name" value="Coenz_F420_hydrogenase_asu"/>
</dbReference>
<gene>
    <name evidence="6" type="primary">frhA-1</name>
    <name evidence="6" type="ORF">RCIX2388</name>
</gene>
<dbReference type="GO" id="GO:0008901">
    <property type="term" value="F:ferredoxin hydrogenase activity"/>
    <property type="evidence" value="ECO:0007669"/>
    <property type="project" value="InterPro"/>
</dbReference>
<dbReference type="KEGG" id="rci:RCIX2388"/>
<dbReference type="InterPro" id="IPR018194">
    <property type="entry name" value="Ni-dep_hyd_lsu_Ni_BS"/>
</dbReference>
<dbReference type="PROSITE" id="PS00507">
    <property type="entry name" value="NI_HGENASE_L_1"/>
    <property type="match status" value="1"/>
</dbReference>
<feature type="binding site" evidence="3">
    <location>
        <position position="395"/>
    </location>
    <ligand>
        <name>Ni(2+)</name>
        <dbReference type="ChEBI" id="CHEBI:49786"/>
    </ligand>
</feature>
<dbReference type="PANTHER" id="PTHR43600">
    <property type="entry name" value="COENZYME F420 HYDROGENASE, SUBUNIT ALPHA"/>
    <property type="match status" value="1"/>
</dbReference>
<feature type="binding site" evidence="3">
    <location>
        <position position="44"/>
    </location>
    <ligand>
        <name>Mg(2+)</name>
        <dbReference type="ChEBI" id="CHEBI:18420"/>
    </ligand>
</feature>
<dbReference type="GO" id="GO:0050454">
    <property type="term" value="F:coenzyme F420 hydrogenase activity"/>
    <property type="evidence" value="ECO:0007669"/>
    <property type="project" value="UniProtKB-EC"/>
</dbReference>
<feature type="binding site" evidence="3">
    <location>
        <position position="66"/>
    </location>
    <ligand>
        <name>Fe cation</name>
        <dbReference type="ChEBI" id="CHEBI:24875"/>
    </ligand>
</feature>
<keyword evidence="3 4" id="KW-0479">Metal-binding</keyword>
<comment type="cofactor">
    <cofactor evidence="3">
        <name>Ni(2+)</name>
        <dbReference type="ChEBI" id="CHEBI:49786"/>
    </cofactor>
</comment>
<feature type="binding site" evidence="3">
    <location>
        <position position="66"/>
    </location>
    <ligand>
        <name>Ni(2+)</name>
        <dbReference type="ChEBI" id="CHEBI:49786"/>
    </ligand>
</feature>
<keyword evidence="3" id="KW-0460">Magnesium</keyword>
<organism evidence="6 7">
    <name type="scientific">Methanocella arvoryzae (strain DSM 22066 / NBRC 105507 / MRE50)</name>
    <dbReference type="NCBI Taxonomy" id="351160"/>
    <lineage>
        <taxon>Archaea</taxon>
        <taxon>Methanobacteriati</taxon>
        <taxon>Methanobacteriota</taxon>
        <taxon>Stenosarchaea group</taxon>
        <taxon>Methanomicrobia</taxon>
        <taxon>Methanocellales</taxon>
        <taxon>Methanocellaceae</taxon>
        <taxon>Methanocella</taxon>
    </lineage>
</organism>
<feature type="binding site" evidence="3">
    <location>
        <position position="398"/>
    </location>
    <ligand>
        <name>Fe cation</name>
        <dbReference type="ChEBI" id="CHEBI:24875"/>
    </ligand>
</feature>
<keyword evidence="7" id="KW-1185">Reference proteome</keyword>
<proteinExistence type="inferred from homology"/>